<dbReference type="EMBL" id="JAOAOG010000073">
    <property type="protein sequence ID" value="KAJ6250725.1"/>
    <property type="molecule type" value="Genomic_DNA"/>
</dbReference>
<feature type="compositionally biased region" description="Low complexity" evidence="1">
    <location>
        <begin position="415"/>
        <end position="434"/>
    </location>
</feature>
<evidence type="ECO:0000313" key="3">
    <source>
        <dbReference type="Proteomes" id="UP001150062"/>
    </source>
</evidence>
<evidence type="ECO:0000313" key="2">
    <source>
        <dbReference type="EMBL" id="KAJ6250725.1"/>
    </source>
</evidence>
<comment type="caution">
    <text evidence="2">The sequence shown here is derived from an EMBL/GenBank/DDBJ whole genome shotgun (WGS) entry which is preliminary data.</text>
</comment>
<gene>
    <name evidence="2" type="ORF">M0813_15538</name>
</gene>
<keyword evidence="3" id="KW-1185">Reference proteome</keyword>
<reference evidence="2" key="1">
    <citation type="submission" date="2022-08" db="EMBL/GenBank/DDBJ databases">
        <title>Novel sulfate-reducing endosymbionts in the free-living metamonad Anaeramoeba.</title>
        <authorList>
            <person name="Jerlstrom-Hultqvist J."/>
            <person name="Cepicka I."/>
            <person name="Gallot-Lavallee L."/>
            <person name="Salas-Leiva D."/>
            <person name="Curtis B.A."/>
            <person name="Zahonova K."/>
            <person name="Pipaliya S."/>
            <person name="Dacks J."/>
            <person name="Roger A.J."/>
        </authorList>
    </citation>
    <scope>NUCLEOTIDE SEQUENCE</scope>
    <source>
        <strain evidence="2">Schooner1</strain>
    </source>
</reference>
<dbReference type="Proteomes" id="UP001150062">
    <property type="component" value="Unassembled WGS sequence"/>
</dbReference>
<evidence type="ECO:0000256" key="1">
    <source>
        <dbReference type="SAM" id="MobiDB-lite"/>
    </source>
</evidence>
<proteinExistence type="predicted"/>
<name>A0ABQ8Z1N3_9EUKA</name>
<organism evidence="2 3">
    <name type="scientific">Anaeramoeba flamelloides</name>
    <dbReference type="NCBI Taxonomy" id="1746091"/>
    <lineage>
        <taxon>Eukaryota</taxon>
        <taxon>Metamonada</taxon>
        <taxon>Anaeramoebidae</taxon>
        <taxon>Anaeramoeba</taxon>
    </lineage>
</organism>
<protein>
    <submittedName>
        <fullName evidence="2">Uncharacterized protein</fullName>
    </submittedName>
</protein>
<feature type="region of interest" description="Disordered" evidence="1">
    <location>
        <begin position="408"/>
        <end position="434"/>
    </location>
</feature>
<accession>A0ABQ8Z1N3</accession>
<sequence>MLEKFSETLSESSDYSIENKVEVFTLSSDFDQSEPETLTSSDWEPHISRINLENERKIQLIDTLKEKSSEEECSEEIDQLDLKMKNIPINNVSHKDFNYTFTENEFSKNLDLETGCSEIKTDQKINIDDHNYFKEKFPQYERELSVLLEKFFTVKLNKSSYNFKNQFFKKLSPNIIKTHETNWMVVNPKNELIEIGTKVPYISIFFWLNLILESDLKKKIIKKKPINSNTSVYEKNFKPSSIFDVESIKKKNIIFQEDETPFILSIYIDDQAYDSSRKKSVKAVYLVVENFETGSRLKDKTIFLLMNLPKNVPIYNLTGPLPFVKELFQLSKMKNLYKHKINVVFHQIIGDSVEQQKAAGKLSSSGTEMCRSCSLNKKDIFFNLGKKLYVHESRSNLNISNSNFHSNSNKEEFTLNSNSKNNKTKSNSNTETVSNSNSLLNFIPKSDPKYFDSNFFDVEIKAPFRDPIKIKTTQKEYILNFFRSNDFQKTTTEHKKIKTSTGVIHQNCNFWLHFFGFDSCDFSRFSICWAHLLLEGLFKDGLQSIKQRLNKKIDKISKKLNYLNSYLKFISIPLNPLNKPNDLTAIECLELSMVLGLCIDNSKENLIIFEWLDLFNSIVSNLYLPSRSEKNELELEVFCNRFRIKHIELIDYFMLKPHLFDKDHNENIKKINEIRKKRIKTISLKNYIAKKDLEIKELNKSKREKQKFKRYRRVNKKLFIYKKKIDLNIENKIKKLSIHKKKLKIDIESMKNSILQKNTNKLNNILKHPNLHYLRHLPQCVRENGSLFTFFLALERYHQHFKIKKYQIKKRGFPLLKFFIEREIFRKINENSKKNFNLEKKNKYNYKISKELCSIFSFLNFDFSELTGLKEITFNSHLFRVGNFVYTFNNEWVFIREILQNRSNDKFLLVQKIKYHTVEEFYYFENPREFYLISPDEFRNITNFIPGTWFDAFCKEVDQKRLLNSKSNEEMKIEKEVDSAIINQPSNNLDNNNPIEIEIEPKETNNSIPKIQIIKVKNQVNPQDFKITLNLNKKSSEYL</sequence>